<sequence>MTYKEAREAWKWADNVVLSSDNVLYYTGVSRRKVDEAQPEMSLRLVVPITMIQEVLPNFHDSIEGGHQGVVRSYQRVKHDYYWIGLYTEVEKHVNSCLDYSSSKSLRQFKRYSLGNVLAERPFQMMLMDFVIPLPKSSKAMSDTDVLTVAKVFEECIYRRFGVSSLIRHDRDPRFMSE</sequence>
<keyword evidence="3" id="KW-1185">Reference proteome</keyword>
<dbReference type="FunFam" id="1.10.340.70:FF:000001">
    <property type="entry name" value="Retrovirus-related Pol polyprotein from transposon gypsy-like Protein"/>
    <property type="match status" value="1"/>
</dbReference>
<keyword evidence="2" id="KW-0808">Transferase</keyword>
<accession>A0A225VEA3</accession>
<dbReference type="PANTHER" id="PTHR37984:SF5">
    <property type="entry name" value="PROTEIN NYNRIN-LIKE"/>
    <property type="match status" value="1"/>
</dbReference>
<dbReference type="Proteomes" id="UP000198211">
    <property type="component" value="Unassembled WGS sequence"/>
</dbReference>
<reference evidence="3" key="1">
    <citation type="submission" date="2017-03" db="EMBL/GenBank/DDBJ databases">
        <title>Phytopthora megakarya and P. palmivora, two closely related causual agents of cacao black pod achieved similar genome size and gene model numbers by different mechanisms.</title>
        <authorList>
            <person name="Ali S."/>
            <person name="Shao J."/>
            <person name="Larry D.J."/>
            <person name="Kronmiller B."/>
            <person name="Shen D."/>
            <person name="Strem M.D."/>
            <person name="Melnick R.L."/>
            <person name="Guiltinan M.J."/>
            <person name="Tyler B.M."/>
            <person name="Meinhardt L.W."/>
            <person name="Bailey B.A."/>
        </authorList>
    </citation>
    <scope>NUCLEOTIDE SEQUENCE [LARGE SCALE GENOMIC DNA]</scope>
    <source>
        <strain evidence="3">zdho120</strain>
    </source>
</reference>
<dbReference type="SUPFAM" id="SSF53098">
    <property type="entry name" value="Ribonuclease H-like"/>
    <property type="match status" value="1"/>
</dbReference>
<dbReference type="GO" id="GO:0003964">
    <property type="term" value="F:RNA-directed DNA polymerase activity"/>
    <property type="evidence" value="ECO:0007669"/>
    <property type="project" value="UniProtKB-KW"/>
</dbReference>
<keyword evidence="2" id="KW-0695">RNA-directed DNA polymerase</keyword>
<evidence type="ECO:0000313" key="3">
    <source>
        <dbReference type="Proteomes" id="UP000198211"/>
    </source>
</evidence>
<dbReference type="InterPro" id="IPR012337">
    <property type="entry name" value="RNaseH-like_sf"/>
</dbReference>
<dbReference type="Gene3D" id="1.10.340.70">
    <property type="match status" value="1"/>
</dbReference>
<feature type="non-terminal residue" evidence="2">
    <location>
        <position position="178"/>
    </location>
</feature>
<evidence type="ECO:0000313" key="2">
    <source>
        <dbReference type="EMBL" id="OWZ03713.1"/>
    </source>
</evidence>
<feature type="domain" description="Integrase zinc-binding" evidence="1">
    <location>
        <begin position="47"/>
        <end position="104"/>
    </location>
</feature>
<dbReference type="Pfam" id="PF17921">
    <property type="entry name" value="Integrase_H2C2"/>
    <property type="match status" value="1"/>
</dbReference>
<dbReference type="AlphaFoldDB" id="A0A225VEA3"/>
<evidence type="ECO:0000259" key="1">
    <source>
        <dbReference type="Pfam" id="PF17921"/>
    </source>
</evidence>
<gene>
    <name evidence="2" type="ORF">PHMEG_00024501</name>
</gene>
<dbReference type="EMBL" id="NBNE01005360">
    <property type="protein sequence ID" value="OWZ03713.1"/>
    <property type="molecule type" value="Genomic_DNA"/>
</dbReference>
<keyword evidence="2" id="KW-0548">Nucleotidyltransferase</keyword>
<protein>
    <submittedName>
        <fullName evidence="2">Reverse transcriptase</fullName>
    </submittedName>
</protein>
<proteinExistence type="predicted"/>
<dbReference type="OrthoDB" id="6765838at2759"/>
<dbReference type="InterPro" id="IPR041588">
    <property type="entry name" value="Integrase_H2C2"/>
</dbReference>
<organism evidence="2 3">
    <name type="scientific">Phytophthora megakarya</name>
    <dbReference type="NCBI Taxonomy" id="4795"/>
    <lineage>
        <taxon>Eukaryota</taxon>
        <taxon>Sar</taxon>
        <taxon>Stramenopiles</taxon>
        <taxon>Oomycota</taxon>
        <taxon>Peronosporomycetes</taxon>
        <taxon>Peronosporales</taxon>
        <taxon>Peronosporaceae</taxon>
        <taxon>Phytophthora</taxon>
    </lineage>
</organism>
<dbReference type="PANTHER" id="PTHR37984">
    <property type="entry name" value="PROTEIN CBG26694"/>
    <property type="match status" value="1"/>
</dbReference>
<dbReference type="InterPro" id="IPR050951">
    <property type="entry name" value="Retrovirus_Pol_polyprotein"/>
</dbReference>
<comment type="caution">
    <text evidence="2">The sequence shown here is derived from an EMBL/GenBank/DDBJ whole genome shotgun (WGS) entry which is preliminary data.</text>
</comment>
<name>A0A225VEA3_9STRA</name>